<evidence type="ECO:0000256" key="1">
    <source>
        <dbReference type="SAM" id="MobiDB-lite"/>
    </source>
</evidence>
<evidence type="ECO:0000256" key="2">
    <source>
        <dbReference type="SAM" id="Phobius"/>
    </source>
</evidence>
<dbReference type="RefSeq" id="WP_023397507.1">
    <property type="nucleotide sequence ID" value="NZ_AUSV01000008.1"/>
</dbReference>
<dbReference type="InterPro" id="IPR011041">
    <property type="entry name" value="Quinoprot_gluc/sorb_DH_b-prop"/>
</dbReference>
<dbReference type="InterPro" id="IPR012938">
    <property type="entry name" value="Glc/Sorbosone_DH"/>
</dbReference>
<evidence type="ECO:0000259" key="4">
    <source>
        <dbReference type="Pfam" id="PF07995"/>
    </source>
</evidence>
<keyword evidence="2" id="KW-0812">Transmembrane</keyword>
<dbReference type="InterPro" id="IPR013783">
    <property type="entry name" value="Ig-like_fold"/>
</dbReference>
<evidence type="ECO:0000256" key="3">
    <source>
        <dbReference type="SAM" id="SignalP"/>
    </source>
</evidence>
<dbReference type="Pfam" id="PF07995">
    <property type="entry name" value="GSDH"/>
    <property type="match status" value="1"/>
</dbReference>
<dbReference type="SUPFAM" id="SSF50952">
    <property type="entry name" value="Soluble quinoprotein glucose dehydrogenase"/>
    <property type="match status" value="1"/>
</dbReference>
<feature type="transmembrane region" description="Helical" evidence="2">
    <location>
        <begin position="687"/>
        <end position="708"/>
    </location>
</feature>
<accession>V4JJE1</accession>
<dbReference type="PATRIC" id="fig|1353533.3.peg.543"/>
<dbReference type="InterPro" id="IPR011042">
    <property type="entry name" value="6-blade_b-propeller_TolB-like"/>
</dbReference>
<dbReference type="Proteomes" id="UP000017820">
    <property type="component" value="Unassembled WGS sequence"/>
</dbReference>
<dbReference type="Gene3D" id="2.60.40.10">
    <property type="entry name" value="Immunoglobulins"/>
    <property type="match status" value="1"/>
</dbReference>
<name>V4JJE1_PSEL2</name>
<feature type="chain" id="PRO_5004719208" evidence="3">
    <location>
        <begin position="22"/>
        <end position="716"/>
    </location>
</feature>
<proteinExistence type="predicted"/>
<dbReference type="AlphaFoldDB" id="V4JJE1"/>
<dbReference type="Gene3D" id="2.120.10.30">
    <property type="entry name" value="TolB, C-terminal domain"/>
    <property type="match status" value="1"/>
</dbReference>
<evidence type="ECO:0000313" key="5">
    <source>
        <dbReference type="EMBL" id="ESP94987.1"/>
    </source>
</evidence>
<organism evidence="5 6">
    <name type="scientific">Pseudoalteromonas luteoviolacea (strain 2ta16)</name>
    <dbReference type="NCBI Taxonomy" id="1353533"/>
    <lineage>
        <taxon>Bacteria</taxon>
        <taxon>Pseudomonadati</taxon>
        <taxon>Pseudomonadota</taxon>
        <taxon>Gammaproteobacteria</taxon>
        <taxon>Alteromonadales</taxon>
        <taxon>Pseudoalteromonadaceae</taxon>
        <taxon>Pseudoalteromonas</taxon>
    </lineage>
</organism>
<feature type="signal peptide" evidence="3">
    <location>
        <begin position="1"/>
        <end position="21"/>
    </location>
</feature>
<gene>
    <name evidence="5" type="ORF">PL2TA16_04543</name>
</gene>
<protein>
    <submittedName>
        <fullName evidence="5">Glucose / Sorbosone dehydrogenase</fullName>
    </submittedName>
</protein>
<evidence type="ECO:0000313" key="6">
    <source>
        <dbReference type="Proteomes" id="UP000017820"/>
    </source>
</evidence>
<sequence length="716" mass="76913">MYSLIRFMLCCWVLFVPKLYAADVSTTFPTDQTSGTFTLGTQPKTVTFSGGEVRIAGISSLYRSGSRAFMVRNTTATISFGTPAVELLFYIRGQSTGNAFVRLLDADDNELLRVEANSSDWSQVSLRRDSGIAKVEFTNNASDLAAMEDFEYTAMAEQSTEPTPITDPIPAMIEEGALKANLIPLVSGTLTSPVTGATINGQDNFVYIVDQVGILYSLNLSNNQLSQVLTVTDRLVEINPNFDERGFLGVAFHPNFNSNGLLYTYTSEPAAGSVDFSFSGSVDHHTVINRWQATLDPDMGVNINSDSATEIMRIAQPQSNHNGGTLIFDSENMLLISLGDGGAADDQGNGHSDGGNGQDTQTPLGKLLRIDPLGNNAENGKYGIPANNPFIDSNDVLDEIWVIGVRNPYRIVAHNDQVYVCDVGQNKIEEVTLVTGGENLGWPLKEGSFAFDNNGSDSGFVYDPNLASLPSELVDPNWQYDRDEGVAVICGAVYEGNIEVLKGKFVFGDYRTPDLDRGRLLYTSTSDLIAEIPIEAGMDGEKLLGFVKLNSGDVLVLTNETGTPQGATGKVLRIEAIPNNAPVAEVAESNITVNEGELVTLSASGSSDPDGDTLLFVWTQTSGATVTLNNGNTATATFTAPNVEQQALLEFMVEVSDGHLTQSREVSVTVNNISNTNSNTATGSDSGGGGGSMSVLLLLLLVCLIYSYSKRYRDYD</sequence>
<keyword evidence="3" id="KW-0732">Signal</keyword>
<dbReference type="EMBL" id="AUSV01000008">
    <property type="protein sequence ID" value="ESP94987.1"/>
    <property type="molecule type" value="Genomic_DNA"/>
</dbReference>
<dbReference type="Pfam" id="PF22352">
    <property type="entry name" value="K319L-like_PKD"/>
    <property type="match status" value="1"/>
</dbReference>
<keyword evidence="2" id="KW-1133">Transmembrane helix</keyword>
<dbReference type="PANTHER" id="PTHR19328">
    <property type="entry name" value="HEDGEHOG-INTERACTING PROTEIN"/>
    <property type="match status" value="1"/>
</dbReference>
<feature type="domain" description="Glucose/Sorbosone dehydrogenase" evidence="4">
    <location>
        <begin position="243"/>
        <end position="451"/>
    </location>
</feature>
<keyword evidence="2" id="KW-0472">Membrane</keyword>
<feature type="region of interest" description="Disordered" evidence="1">
    <location>
        <begin position="339"/>
        <end position="363"/>
    </location>
</feature>
<dbReference type="PANTHER" id="PTHR19328:SF75">
    <property type="entry name" value="ALDOSE SUGAR DEHYDROGENASE YLII"/>
    <property type="match status" value="1"/>
</dbReference>
<comment type="caution">
    <text evidence="5">The sequence shown here is derived from an EMBL/GenBank/DDBJ whole genome shotgun (WGS) entry which is preliminary data.</text>
</comment>
<reference evidence="5 6" key="1">
    <citation type="submission" date="2013-07" db="EMBL/GenBank/DDBJ databases">
        <title>Draft genome sequence of Pseudoalteromonas luteoviolacea 2ta16.</title>
        <authorList>
            <person name="Allen E.E."/>
            <person name="Azam F."/>
            <person name="Podell S."/>
        </authorList>
    </citation>
    <scope>NUCLEOTIDE SEQUENCE [LARGE SCALE GENOMIC DNA]</scope>
    <source>
        <strain evidence="5 6">2ta16</strain>
    </source>
</reference>